<dbReference type="STRING" id="494026.PGLA_02485"/>
<dbReference type="NCBIfam" id="TIGR03061">
    <property type="entry name" value="pip_yhgE_Nterm"/>
    <property type="match status" value="1"/>
</dbReference>
<dbReference type="InterPro" id="IPR013525">
    <property type="entry name" value="ABC2_TM"/>
</dbReference>
<dbReference type="OrthoDB" id="9811483at2"/>
<keyword evidence="3 5" id="KW-1133">Transmembrane helix</keyword>
<evidence type="ECO:0000256" key="3">
    <source>
        <dbReference type="ARBA" id="ARBA00022989"/>
    </source>
</evidence>
<feature type="transmembrane region" description="Helical" evidence="5">
    <location>
        <begin position="589"/>
        <end position="609"/>
    </location>
</feature>
<comment type="caution">
    <text evidence="7">The sequence shown here is derived from an EMBL/GenBank/DDBJ whole genome shotgun (WGS) entry which is preliminary data.</text>
</comment>
<comment type="subcellular location">
    <subcellularLocation>
        <location evidence="1">Membrane</location>
        <topology evidence="1">Multi-pass membrane protein</topology>
    </subcellularLocation>
</comment>
<dbReference type="InterPro" id="IPR017500">
    <property type="entry name" value="Phage_infect_YhgE_N"/>
</dbReference>
<dbReference type="PANTHER" id="PTHR43077">
    <property type="entry name" value="TRANSPORT PERMEASE YVFS-RELATED"/>
    <property type="match status" value="1"/>
</dbReference>
<proteinExistence type="predicted"/>
<keyword evidence="2 5" id="KW-0812">Transmembrane</keyword>
<dbReference type="Pfam" id="PF12698">
    <property type="entry name" value="ABC2_membrane_3"/>
    <property type="match status" value="2"/>
</dbReference>
<dbReference type="AlphaFoldDB" id="A0A168P0C2"/>
<dbReference type="PANTHER" id="PTHR43077:SF5">
    <property type="entry name" value="PHAGE INFECTION PROTEIN"/>
    <property type="match status" value="1"/>
</dbReference>
<evidence type="ECO:0000256" key="1">
    <source>
        <dbReference type="ARBA" id="ARBA00004141"/>
    </source>
</evidence>
<feature type="transmembrane region" description="Helical" evidence="5">
    <location>
        <begin position="630"/>
        <end position="649"/>
    </location>
</feature>
<feature type="domain" description="ABC-2 type transporter transmembrane" evidence="6">
    <location>
        <begin position="24"/>
        <end position="145"/>
    </location>
</feature>
<dbReference type="GO" id="GO:0140359">
    <property type="term" value="F:ABC-type transporter activity"/>
    <property type="evidence" value="ECO:0007669"/>
    <property type="project" value="InterPro"/>
</dbReference>
<dbReference type="Gene3D" id="3.40.1710.10">
    <property type="entry name" value="abc type-2 transporter like domain"/>
    <property type="match status" value="1"/>
</dbReference>
<keyword evidence="4 5" id="KW-0472">Membrane</keyword>
<name>A0A168P0C2_9BACL</name>
<evidence type="ECO:0000256" key="5">
    <source>
        <dbReference type="SAM" id="Phobius"/>
    </source>
</evidence>
<feature type="transmembrane region" description="Helical" evidence="5">
    <location>
        <begin position="748"/>
        <end position="766"/>
    </location>
</feature>
<dbReference type="InterPro" id="IPR051328">
    <property type="entry name" value="T7SS_ABC-Transporter"/>
</dbReference>
<evidence type="ECO:0000256" key="2">
    <source>
        <dbReference type="ARBA" id="ARBA00022692"/>
    </source>
</evidence>
<dbReference type="Proteomes" id="UP000076967">
    <property type="component" value="Unassembled WGS sequence"/>
</dbReference>
<protein>
    <recommendedName>
        <fullName evidence="6">ABC-2 type transporter transmembrane domain-containing protein</fullName>
    </recommendedName>
</protein>
<evidence type="ECO:0000256" key="4">
    <source>
        <dbReference type="ARBA" id="ARBA00023136"/>
    </source>
</evidence>
<dbReference type="NCBIfam" id="TIGR03057">
    <property type="entry name" value="xxxLxxG_by_4"/>
    <property type="match status" value="2"/>
</dbReference>
<evidence type="ECO:0000313" key="7">
    <source>
        <dbReference type="EMBL" id="OAB46266.1"/>
    </source>
</evidence>
<feature type="transmembrane region" description="Helical" evidence="5">
    <location>
        <begin position="661"/>
        <end position="682"/>
    </location>
</feature>
<evidence type="ECO:0000313" key="8">
    <source>
        <dbReference type="Proteomes" id="UP000076967"/>
    </source>
</evidence>
<gene>
    <name evidence="7" type="ORF">PGLA_02485</name>
</gene>
<dbReference type="InterPro" id="IPR023908">
    <property type="entry name" value="xxxLxxG_rpt"/>
</dbReference>
<dbReference type="Gene3D" id="1.10.287.950">
    <property type="entry name" value="Methyl-accepting chemotaxis protein"/>
    <property type="match status" value="1"/>
</dbReference>
<feature type="transmembrane region" description="Helical" evidence="5">
    <location>
        <begin position="689"/>
        <end position="706"/>
    </location>
</feature>
<dbReference type="RefSeq" id="WP_068528146.1">
    <property type="nucleotide sequence ID" value="NZ_LVJH01000002.1"/>
</dbReference>
<reference evidence="7 8" key="1">
    <citation type="submission" date="2016-03" db="EMBL/GenBank/DDBJ databases">
        <title>Draft genome sequence of Paenibacillus glacialis DSM 22343.</title>
        <authorList>
            <person name="Shin S.-K."/>
            <person name="Yi H."/>
        </authorList>
    </citation>
    <scope>NUCLEOTIDE SEQUENCE [LARGE SCALE GENOMIC DNA]</scope>
    <source>
        <strain evidence="7 8">DSM 22343</strain>
    </source>
</reference>
<accession>A0A168P0C2</accession>
<dbReference type="EMBL" id="LVJH01000002">
    <property type="protein sequence ID" value="OAB46266.1"/>
    <property type="molecule type" value="Genomic_DNA"/>
</dbReference>
<sequence>MKSISVFLKDAGSAIKDRKLLVSMIAILFIPVMYSGMFLGAFWDPYGKMVDLPVAVVNTDLGANYEGVSLHAGDDLMKELETTEGFKWEFVSMKEAEAGMSDNKYYMTILIPEDFSSKATTLLNEQPEPAQIIFKPNEGYNFLAGQIGSTAVERIRAQVSAKVTEVYTETLFDQIKTVSTGFKEAGDGAGDINEGAGKLDEGATLLKDNLVKLVDGSMKLQDGIQPLTQGVNDLGVGATQLKEGSSSLAGGLTQLQAAQKQLETGAVQAHQGTTQLQKGLASSEQGSAKIVAGLQSSVDGTAQLEAGLQSTVDGSAKLESGLESSVDGSAKLEQGLKDAVTGSQQVATGSAGVAQGLKQLAESNPELAANADVQKLLAASQAVAQGSDKLNQGQQQLVQGATQLHQGQTQLSQGATQLHEGAQKLHGGASALNQGAQQLLQGSTELHAGQEKLVQGATKLESGQTKLAEGLQMFGSKMGDAVTGSKQLAGGAEKIATGSAQLSGGMSQLGGGVGTITDGSKKLSDGAGELESGLVKLKDGSNELASKLNEAADTTGEVKGTEATYSMFAEPVTVQEEKINKVPNYGTGFAPYFLSLGLFVGALISTIVLPSRESSVPNATGFNKFVSRTFAFCSIGIIQSILAATVTLYGLGLEVQSVPLFYLFTLLTSFTFMFLVQAFVTWFDQPGRFAVIVILILQLTTSAGTFPKELIPGWLKVLNPWFPMTYSVEGYKAVISTGNFGAMWSDSGVLAVFAGIFLLGTFAYFIRQPKNLLQEQSLSL</sequence>
<dbReference type="InterPro" id="IPR017501">
    <property type="entry name" value="Phage_infect_YhgE_C"/>
</dbReference>
<feature type="domain" description="ABC-2 type transporter transmembrane" evidence="6">
    <location>
        <begin position="565"/>
        <end position="761"/>
    </location>
</feature>
<organism evidence="7 8">
    <name type="scientific">Paenibacillus glacialis</name>
    <dbReference type="NCBI Taxonomy" id="494026"/>
    <lineage>
        <taxon>Bacteria</taxon>
        <taxon>Bacillati</taxon>
        <taxon>Bacillota</taxon>
        <taxon>Bacilli</taxon>
        <taxon>Bacillales</taxon>
        <taxon>Paenibacillaceae</taxon>
        <taxon>Paenibacillus</taxon>
    </lineage>
</organism>
<feature type="transmembrane region" description="Helical" evidence="5">
    <location>
        <begin position="20"/>
        <end position="43"/>
    </location>
</feature>
<evidence type="ECO:0000259" key="6">
    <source>
        <dbReference type="Pfam" id="PF12698"/>
    </source>
</evidence>
<dbReference type="NCBIfam" id="TIGR03062">
    <property type="entry name" value="pip_yhgE_Cterm"/>
    <property type="match status" value="1"/>
</dbReference>
<keyword evidence="8" id="KW-1185">Reference proteome</keyword>
<dbReference type="GO" id="GO:0016020">
    <property type="term" value="C:membrane"/>
    <property type="evidence" value="ECO:0007669"/>
    <property type="project" value="UniProtKB-SubCell"/>
</dbReference>